<dbReference type="SUPFAM" id="SSF50978">
    <property type="entry name" value="WD40 repeat-like"/>
    <property type="match status" value="1"/>
</dbReference>
<accession>A0A061AVR8</accession>
<evidence type="ECO:0000256" key="5">
    <source>
        <dbReference type="ARBA" id="ARBA00022737"/>
    </source>
</evidence>
<evidence type="ECO:0000256" key="6">
    <source>
        <dbReference type="ARBA" id="ARBA00038255"/>
    </source>
</evidence>
<organism evidence="8">
    <name type="scientific">Cyberlindnera fabianii</name>
    <name type="common">Yeast</name>
    <name type="synonym">Hansenula fabianii</name>
    <dbReference type="NCBI Taxonomy" id="36022"/>
    <lineage>
        <taxon>Eukaryota</taxon>
        <taxon>Fungi</taxon>
        <taxon>Dikarya</taxon>
        <taxon>Ascomycota</taxon>
        <taxon>Saccharomycotina</taxon>
        <taxon>Saccharomycetes</taxon>
        <taxon>Phaffomycetales</taxon>
        <taxon>Phaffomycetaceae</taxon>
        <taxon>Cyberlindnera</taxon>
    </lineage>
</organism>
<dbReference type="OrthoDB" id="66881at2759"/>
<dbReference type="AlphaFoldDB" id="A0A061AVR8"/>
<evidence type="ECO:0000256" key="4">
    <source>
        <dbReference type="ARBA" id="ARBA00022694"/>
    </source>
</evidence>
<gene>
    <name evidence="8" type="ORF">CYFA0S_07e04786g</name>
</gene>
<feature type="repeat" description="WD" evidence="7">
    <location>
        <begin position="181"/>
        <end position="222"/>
    </location>
</feature>
<keyword evidence="5" id="KW-0677">Repeat</keyword>
<dbReference type="InterPro" id="IPR011047">
    <property type="entry name" value="Quinoprotein_ADH-like_sf"/>
</dbReference>
<dbReference type="PhylomeDB" id="A0A061AVR8"/>
<dbReference type="GO" id="GO:0005737">
    <property type="term" value="C:cytoplasm"/>
    <property type="evidence" value="ECO:0007669"/>
    <property type="project" value="UniProtKB-SubCell"/>
</dbReference>
<evidence type="ECO:0000256" key="2">
    <source>
        <dbReference type="ARBA" id="ARBA00022490"/>
    </source>
</evidence>
<dbReference type="Gene3D" id="2.130.10.10">
    <property type="entry name" value="YVTN repeat-like/Quinoprotein amine dehydrogenase"/>
    <property type="match status" value="3"/>
</dbReference>
<comment type="subcellular location">
    <subcellularLocation>
        <location evidence="1">Cytoplasm</location>
    </subcellularLocation>
</comment>
<dbReference type="GO" id="GO:0030488">
    <property type="term" value="P:tRNA methylation"/>
    <property type="evidence" value="ECO:0007669"/>
    <property type="project" value="TreeGrafter"/>
</dbReference>
<dbReference type="PANTHER" id="PTHR14344">
    <property type="entry name" value="WD REPEAT PROTEIN"/>
    <property type="match status" value="1"/>
</dbReference>
<evidence type="ECO:0000256" key="1">
    <source>
        <dbReference type="ARBA" id="ARBA00004496"/>
    </source>
</evidence>
<dbReference type="PROSITE" id="PS00678">
    <property type="entry name" value="WD_REPEATS_1"/>
    <property type="match status" value="1"/>
</dbReference>
<dbReference type="EMBL" id="LK052892">
    <property type="protein sequence ID" value="CDR41664.1"/>
    <property type="molecule type" value="Genomic_DNA"/>
</dbReference>
<dbReference type="InterPro" id="IPR015943">
    <property type="entry name" value="WD40/YVTN_repeat-like_dom_sf"/>
</dbReference>
<evidence type="ECO:0000313" key="8">
    <source>
        <dbReference type="EMBL" id="CDR41664.1"/>
    </source>
</evidence>
<reference evidence="8" key="1">
    <citation type="journal article" date="2014" name="Genome Announc.">
        <title>Genome sequence of the yeast Cyberlindnera fabianii (Hansenula fabianii).</title>
        <authorList>
            <person name="Freel K.C."/>
            <person name="Sarilar V."/>
            <person name="Neuveglise C."/>
            <person name="Devillers H."/>
            <person name="Friedrich A."/>
            <person name="Schacherer J."/>
        </authorList>
    </citation>
    <scope>NUCLEOTIDE SEQUENCE</scope>
    <source>
        <strain evidence="8">YJS4271</strain>
    </source>
</reference>
<dbReference type="PROSITE" id="PS50082">
    <property type="entry name" value="WD_REPEATS_2"/>
    <property type="match status" value="1"/>
</dbReference>
<name>A0A061AVR8_CYBFA</name>
<dbReference type="SMART" id="SM00320">
    <property type="entry name" value="WD40"/>
    <property type="match status" value="7"/>
</dbReference>
<dbReference type="InterPro" id="IPR051973">
    <property type="entry name" value="tRNA_Anticodon_Mtase-Reg"/>
</dbReference>
<dbReference type="PANTHER" id="PTHR14344:SF3">
    <property type="entry name" value="WD REPEAT-CONTAINING PROTEIN 6"/>
    <property type="match status" value="1"/>
</dbReference>
<dbReference type="InterPro" id="IPR019775">
    <property type="entry name" value="WD40_repeat_CS"/>
</dbReference>
<keyword evidence="4" id="KW-0819">tRNA processing</keyword>
<proteinExistence type="inferred from homology"/>
<dbReference type="PROSITE" id="PS50294">
    <property type="entry name" value="WD_REPEATS_REGION"/>
    <property type="match status" value="1"/>
</dbReference>
<protein>
    <submittedName>
        <fullName evidence="8">CYFA0S07e04786g1_1</fullName>
    </submittedName>
</protein>
<sequence length="989" mass="110900">MTVDAIVPVDHYGPSTVVKFYEDDLLFVGQGPLLRIFNYKSGELITTKQIFTRNKIHGICFQRDTFAFHGGRSLSILSYDQIMSDSDLTQEEKAIHDWIVSAEFCYNGLELFILTAHNHVFSVDSYSQTLQWEKSLHGEKSILYSGSIKVSSRYDVYITAGTVQGRILVWDLFKEKIRHALDAHAGPVFNVQVSMGDKYIVSCSDDRAIKLWDFKTGDLLSTAWGHTARIWRLKFHGDCAGVLSVSEDLTARTWQITEEKQLVPVHTYELHTGRHVWGLDVDPEGAIAATGGNDGRVRLIDINPRKVDSETERFTLEEIVEASGATAEYEVQKGELVKGVWQLDAGIVIITSLGGIFFHQNNEWRFIRKDGDFNSLTLTNGFTKQNVITFTNSNGQTLFVKFNNEGQIIKEAKITTKISKCVNAISTQDGEKLYILIESPNKREKLALYHFNGDLEITETTHIENPATFVTTCVEVRNDLIYIGFRLSSMGIYDLATGSQQTFIKKLSLTDTVTSIRCIEDTPLSTLLAVTNRDGYYMYIRYFKSTNTHTILQTNNVRKGFLEGSMDVGSELITFGFKSSYFYIYNESRDYEIAYDNCGGAHRLWKLFYDDGAWKLIYVRDSVLHIRTVPKPSTPFLLTEGTHGRETRDISIRKTMIDDKRALYVTGGEETLLKLGAIDLKTGSNKHFWTVRKHNSGLQKVRFLNDELLASSSAREEFFIWKIDESYNVPFMGLIGTLGSSSNNPDLRIMDFDHLFVYDGEMLKGAVICNIYSDSSIKLFYFDLTTYIFTPLVTGKYKTCCLLNTKLVLRGGQIYVITGATDGHLAIWNVTSEIQYPASNNHLTYKENVDKKPLPEPSSVIAVHQNGIKSLEIIEKDDCVLAITGGDDNALGLTKFSFSDCSVDSEVVSHIPDAASSLITSLSPLSRDRVLAVSVDQVVKIWSYSGDKLACVSKQYTSVADTGSSDTIEVDGDEFALVGGAGLSLFEIK</sequence>
<dbReference type="Pfam" id="PF00400">
    <property type="entry name" value="WD40"/>
    <property type="match status" value="2"/>
</dbReference>
<dbReference type="InterPro" id="IPR036322">
    <property type="entry name" value="WD40_repeat_dom_sf"/>
</dbReference>
<keyword evidence="2" id="KW-0963">Cytoplasm</keyword>
<evidence type="ECO:0000256" key="3">
    <source>
        <dbReference type="ARBA" id="ARBA00022574"/>
    </source>
</evidence>
<dbReference type="SUPFAM" id="SSF50998">
    <property type="entry name" value="Quinoprotein alcohol dehydrogenase-like"/>
    <property type="match status" value="1"/>
</dbReference>
<comment type="similarity">
    <text evidence="6">Belongs to the WD repeat WDR6 family.</text>
</comment>
<keyword evidence="3 7" id="KW-0853">WD repeat</keyword>
<evidence type="ECO:0000256" key="7">
    <source>
        <dbReference type="PROSITE-ProRule" id="PRU00221"/>
    </source>
</evidence>
<dbReference type="VEuPathDB" id="FungiDB:BON22_3808"/>
<dbReference type="InterPro" id="IPR001680">
    <property type="entry name" value="WD40_rpt"/>
</dbReference>